<sequence>MLPVDSATAECWQLGTDRIAVLATCAQTRGDLFAVQITMPPGGGPPVLHRHEPSEVYYVLAGEFTFYIDGPDGLARIRAGAGRVVPLAGGTPHTVRNESSADAVAFAVHSPGATMEGFCREAAVADSTDISAVLALAEKHGIEMLGPVPA</sequence>
<name>A0ABW6PQ30_9NOCA</name>
<dbReference type="InterPro" id="IPR014710">
    <property type="entry name" value="RmlC-like_jellyroll"/>
</dbReference>
<comment type="caution">
    <text evidence="2">The sequence shown here is derived from an EMBL/GenBank/DDBJ whole genome shotgun (WGS) entry which is preliminary data.</text>
</comment>
<evidence type="ECO:0000259" key="1">
    <source>
        <dbReference type="Pfam" id="PF07883"/>
    </source>
</evidence>
<reference evidence="2 3" key="1">
    <citation type="submission" date="2024-10" db="EMBL/GenBank/DDBJ databases">
        <title>The Natural Products Discovery Center: Release of the First 8490 Sequenced Strains for Exploring Actinobacteria Biosynthetic Diversity.</title>
        <authorList>
            <person name="Kalkreuter E."/>
            <person name="Kautsar S.A."/>
            <person name="Yang D."/>
            <person name="Bader C.D."/>
            <person name="Teijaro C.N."/>
            <person name="Fluegel L."/>
            <person name="Davis C.M."/>
            <person name="Simpson J.R."/>
            <person name="Lauterbach L."/>
            <person name="Steele A.D."/>
            <person name="Gui C."/>
            <person name="Meng S."/>
            <person name="Li G."/>
            <person name="Viehrig K."/>
            <person name="Ye F."/>
            <person name="Su P."/>
            <person name="Kiefer A.F."/>
            <person name="Nichols A."/>
            <person name="Cepeda A.J."/>
            <person name="Yan W."/>
            <person name="Fan B."/>
            <person name="Jiang Y."/>
            <person name="Adhikari A."/>
            <person name="Zheng C.-J."/>
            <person name="Schuster L."/>
            <person name="Cowan T.M."/>
            <person name="Smanski M.J."/>
            <person name="Chevrette M.G."/>
            <person name="De Carvalho L.P.S."/>
            <person name="Shen B."/>
        </authorList>
    </citation>
    <scope>NUCLEOTIDE SEQUENCE [LARGE SCALE GENOMIC DNA]</scope>
    <source>
        <strain evidence="2 3">NPDC004045</strain>
    </source>
</reference>
<dbReference type="PANTHER" id="PTHR36440:SF1">
    <property type="entry name" value="PUTATIVE (AFU_ORTHOLOGUE AFUA_8G07350)-RELATED"/>
    <property type="match status" value="1"/>
</dbReference>
<gene>
    <name evidence="2" type="ORF">ACFYTF_16700</name>
</gene>
<proteinExistence type="predicted"/>
<dbReference type="SUPFAM" id="SSF51182">
    <property type="entry name" value="RmlC-like cupins"/>
    <property type="match status" value="1"/>
</dbReference>
<accession>A0ABW6PQ30</accession>
<keyword evidence="3" id="KW-1185">Reference proteome</keyword>
<dbReference type="InterPro" id="IPR013096">
    <property type="entry name" value="Cupin_2"/>
</dbReference>
<dbReference type="Pfam" id="PF07883">
    <property type="entry name" value="Cupin_2"/>
    <property type="match status" value="1"/>
</dbReference>
<dbReference type="PANTHER" id="PTHR36440">
    <property type="entry name" value="PUTATIVE (AFU_ORTHOLOGUE AFUA_8G07350)-RELATED"/>
    <property type="match status" value="1"/>
</dbReference>
<evidence type="ECO:0000313" key="2">
    <source>
        <dbReference type="EMBL" id="MFF0544472.1"/>
    </source>
</evidence>
<dbReference type="EMBL" id="JBIAMX010000009">
    <property type="protein sequence ID" value="MFF0544472.1"/>
    <property type="molecule type" value="Genomic_DNA"/>
</dbReference>
<protein>
    <submittedName>
        <fullName evidence="2">Cupin domain-containing protein</fullName>
    </submittedName>
</protein>
<evidence type="ECO:0000313" key="3">
    <source>
        <dbReference type="Proteomes" id="UP001601444"/>
    </source>
</evidence>
<dbReference type="Proteomes" id="UP001601444">
    <property type="component" value="Unassembled WGS sequence"/>
</dbReference>
<feature type="domain" description="Cupin type-2" evidence="1">
    <location>
        <begin position="37"/>
        <end position="108"/>
    </location>
</feature>
<dbReference type="InterPro" id="IPR011051">
    <property type="entry name" value="RmlC_Cupin_sf"/>
</dbReference>
<dbReference type="RefSeq" id="WP_387701014.1">
    <property type="nucleotide sequence ID" value="NZ_JBIAMX010000009.1"/>
</dbReference>
<dbReference type="Gene3D" id="2.60.120.10">
    <property type="entry name" value="Jelly Rolls"/>
    <property type="match status" value="1"/>
</dbReference>
<dbReference type="InterPro" id="IPR053146">
    <property type="entry name" value="QDO-like"/>
</dbReference>
<organism evidence="2 3">
    <name type="scientific">Nocardia thailandica</name>
    <dbReference type="NCBI Taxonomy" id="257275"/>
    <lineage>
        <taxon>Bacteria</taxon>
        <taxon>Bacillati</taxon>
        <taxon>Actinomycetota</taxon>
        <taxon>Actinomycetes</taxon>
        <taxon>Mycobacteriales</taxon>
        <taxon>Nocardiaceae</taxon>
        <taxon>Nocardia</taxon>
    </lineage>
</organism>